<dbReference type="PANTHER" id="PTHR30461:SF23">
    <property type="entry name" value="DNA RECOMBINASE-RELATED"/>
    <property type="match status" value="1"/>
</dbReference>
<dbReference type="InterPro" id="IPR021831">
    <property type="entry name" value="ParD-like"/>
</dbReference>
<evidence type="ECO:0000313" key="2">
    <source>
        <dbReference type="EMBL" id="CRH05997.1"/>
    </source>
</evidence>
<dbReference type="GO" id="GO:0003677">
    <property type="term" value="F:DNA binding"/>
    <property type="evidence" value="ECO:0007669"/>
    <property type="project" value="InterPro"/>
</dbReference>
<protein>
    <recommendedName>
        <fullName evidence="1">Resolvase/invertase-type recombinase catalytic domain-containing protein</fullName>
    </recommendedName>
</protein>
<organism evidence="2">
    <name type="scientific">Magnetococcus massalia (strain MO-1)</name>
    <dbReference type="NCBI Taxonomy" id="451514"/>
    <lineage>
        <taxon>Bacteria</taxon>
        <taxon>Pseudomonadati</taxon>
        <taxon>Pseudomonadota</taxon>
        <taxon>Magnetococcia</taxon>
        <taxon>Magnetococcales</taxon>
        <taxon>Magnetococcaceae</taxon>
        <taxon>Magnetococcus</taxon>
    </lineage>
</organism>
<proteinExistence type="predicted"/>
<dbReference type="InterPro" id="IPR036162">
    <property type="entry name" value="Resolvase-like_N_sf"/>
</dbReference>
<accession>A0A1S7LIS9</accession>
<dbReference type="InterPro" id="IPR006119">
    <property type="entry name" value="Resolv_N"/>
</dbReference>
<dbReference type="Pfam" id="PF11903">
    <property type="entry name" value="ParD_like"/>
    <property type="match status" value="1"/>
</dbReference>
<dbReference type="PROSITE" id="PS51736">
    <property type="entry name" value="RECOMBINASES_3"/>
    <property type="match status" value="1"/>
</dbReference>
<dbReference type="PANTHER" id="PTHR30461">
    <property type="entry name" value="DNA-INVERTASE FROM LAMBDOID PROPHAGE"/>
    <property type="match status" value="1"/>
</dbReference>
<dbReference type="SUPFAM" id="SSF53041">
    <property type="entry name" value="Resolvase-like"/>
    <property type="match status" value="1"/>
</dbReference>
<dbReference type="SMART" id="SM00857">
    <property type="entry name" value="Resolvase"/>
    <property type="match status" value="1"/>
</dbReference>
<dbReference type="Gene3D" id="3.40.50.1390">
    <property type="entry name" value="Resolvase, N-terminal catalytic domain"/>
    <property type="match status" value="1"/>
</dbReference>
<dbReference type="GO" id="GO:0000150">
    <property type="term" value="F:DNA strand exchange activity"/>
    <property type="evidence" value="ECO:0007669"/>
    <property type="project" value="InterPro"/>
</dbReference>
<evidence type="ECO:0000259" key="1">
    <source>
        <dbReference type="PROSITE" id="PS51736"/>
    </source>
</evidence>
<dbReference type="Pfam" id="PF00239">
    <property type="entry name" value="Resolvase"/>
    <property type="match status" value="1"/>
</dbReference>
<gene>
    <name evidence="2" type="ORF">MAGMO_1821</name>
</gene>
<dbReference type="EMBL" id="LO017727">
    <property type="protein sequence ID" value="CRH05997.1"/>
    <property type="molecule type" value="Genomic_DNA"/>
</dbReference>
<dbReference type="AlphaFoldDB" id="A0A1S7LIS9"/>
<reference evidence="2" key="1">
    <citation type="submission" date="2015-04" db="EMBL/GenBank/DDBJ databases">
        <authorList>
            <person name="Syromyatnikov M.Y."/>
            <person name="Popov V.N."/>
        </authorList>
    </citation>
    <scope>NUCLEOTIDE SEQUENCE</scope>
    <source>
        <strain evidence="2">MO-1</strain>
    </source>
</reference>
<name>A0A1S7LIS9_MAGMO</name>
<dbReference type="CDD" id="cd00338">
    <property type="entry name" value="Ser_Recombinase"/>
    <property type="match status" value="1"/>
</dbReference>
<sequence>MIDETVEIRATIPRDLADFATSCAQASHYGYESLDHVICNALRLLRQHEEGRAEFIAFVQARIKECEEGEGIPLEVVLAEMEKMINESSVKPKKYVEVELPDELAQEAEELGRINARTVGEQVEHWCRIGKIAEANPNTPYGIIYDEYGIGLEPCDTPFQNIKQGLKEAIMYEQWQNLEAIVRESSEKQHELAAQIMEEEKSLLRKIASETGRPPQAAMYLRSASTEADQKTINRQISCIEQFADNHGVAIVRRFIDEGKSGLTTKGRPGFEQMMKMISTDQADFDILLIEDVSRLGRFQDIDQHQYIESLIAKQGIQIIYCDKYG</sequence>
<feature type="domain" description="Resolvase/invertase-type recombinase catalytic" evidence="1">
    <location>
        <begin position="216"/>
        <end position="326"/>
    </location>
</feature>
<dbReference type="InterPro" id="IPR050639">
    <property type="entry name" value="SSR_resolvase"/>
</dbReference>